<accession>S7QP71</accession>
<dbReference type="AlphaFoldDB" id="S7QP71"/>
<proteinExistence type="predicted"/>
<sequence>MSSYSYSIILEPRFSPTLYTELPKWRRKFPALNLRYEDLDNEFICSSLEKLGQTSDLGKRTAIISAIKQRQLLIEKHCIELELWGRLETMGMNDAEIEAMAEEELKERLKERSKPRPWEVEEQTEDELDESNKDDEETVQGMVVEESGEERDEGEVVKETIPPKPHGEEYEKLLNDILEQAVVYPGFDPARIDEPWPYSFVDGETVWISTTVRRRSEERAVVRWRPGTVVGSAYVGNHSGEDSPVTYLVEYHVEEPRRRFRVKQWFCPLEGTIKPDTAHIRLLLKAQTKYSLV</sequence>
<feature type="compositionally biased region" description="Basic and acidic residues" evidence="1">
    <location>
        <begin position="108"/>
        <end position="119"/>
    </location>
</feature>
<evidence type="ECO:0000313" key="2">
    <source>
        <dbReference type="EMBL" id="EPQ61371.1"/>
    </source>
</evidence>
<dbReference type="KEGG" id="gtr:GLOTRDRAFT_125088"/>
<gene>
    <name evidence="2" type="ORF">GLOTRDRAFT_125088</name>
</gene>
<feature type="compositionally biased region" description="Acidic residues" evidence="1">
    <location>
        <begin position="120"/>
        <end position="138"/>
    </location>
</feature>
<protein>
    <submittedName>
        <fullName evidence="2">Uncharacterized protein</fullName>
    </submittedName>
</protein>
<dbReference type="EMBL" id="KB469296">
    <property type="protein sequence ID" value="EPQ61371.1"/>
    <property type="molecule type" value="Genomic_DNA"/>
</dbReference>
<evidence type="ECO:0000256" key="1">
    <source>
        <dbReference type="SAM" id="MobiDB-lite"/>
    </source>
</evidence>
<dbReference type="GeneID" id="19301195"/>
<reference evidence="2 3" key="1">
    <citation type="journal article" date="2012" name="Science">
        <title>The Paleozoic origin of enzymatic lignin decomposition reconstructed from 31 fungal genomes.</title>
        <authorList>
            <person name="Floudas D."/>
            <person name="Binder M."/>
            <person name="Riley R."/>
            <person name="Barry K."/>
            <person name="Blanchette R.A."/>
            <person name="Henrissat B."/>
            <person name="Martinez A.T."/>
            <person name="Otillar R."/>
            <person name="Spatafora J.W."/>
            <person name="Yadav J.S."/>
            <person name="Aerts A."/>
            <person name="Benoit I."/>
            <person name="Boyd A."/>
            <person name="Carlson A."/>
            <person name="Copeland A."/>
            <person name="Coutinho P.M."/>
            <person name="de Vries R.P."/>
            <person name="Ferreira P."/>
            <person name="Findley K."/>
            <person name="Foster B."/>
            <person name="Gaskell J."/>
            <person name="Glotzer D."/>
            <person name="Gorecki P."/>
            <person name="Heitman J."/>
            <person name="Hesse C."/>
            <person name="Hori C."/>
            <person name="Igarashi K."/>
            <person name="Jurgens J.A."/>
            <person name="Kallen N."/>
            <person name="Kersten P."/>
            <person name="Kohler A."/>
            <person name="Kuees U."/>
            <person name="Kumar T.K.A."/>
            <person name="Kuo A."/>
            <person name="LaButti K."/>
            <person name="Larrondo L.F."/>
            <person name="Lindquist E."/>
            <person name="Ling A."/>
            <person name="Lombard V."/>
            <person name="Lucas S."/>
            <person name="Lundell T."/>
            <person name="Martin R."/>
            <person name="McLaughlin D.J."/>
            <person name="Morgenstern I."/>
            <person name="Morin E."/>
            <person name="Murat C."/>
            <person name="Nagy L.G."/>
            <person name="Nolan M."/>
            <person name="Ohm R.A."/>
            <person name="Patyshakuliyeva A."/>
            <person name="Rokas A."/>
            <person name="Ruiz-Duenas F.J."/>
            <person name="Sabat G."/>
            <person name="Salamov A."/>
            <person name="Samejima M."/>
            <person name="Schmutz J."/>
            <person name="Slot J.C."/>
            <person name="St John F."/>
            <person name="Stenlid J."/>
            <person name="Sun H."/>
            <person name="Sun S."/>
            <person name="Syed K."/>
            <person name="Tsang A."/>
            <person name="Wiebenga A."/>
            <person name="Young D."/>
            <person name="Pisabarro A."/>
            <person name="Eastwood D.C."/>
            <person name="Martin F."/>
            <person name="Cullen D."/>
            <person name="Grigoriev I.V."/>
            <person name="Hibbett D.S."/>
        </authorList>
    </citation>
    <scope>NUCLEOTIDE SEQUENCE [LARGE SCALE GENOMIC DNA]</scope>
    <source>
        <strain evidence="2 3">ATCC 11539</strain>
    </source>
</reference>
<keyword evidence="3" id="KW-1185">Reference proteome</keyword>
<dbReference type="RefSeq" id="XP_007861553.1">
    <property type="nucleotide sequence ID" value="XM_007863362.1"/>
</dbReference>
<feature type="region of interest" description="Disordered" evidence="1">
    <location>
        <begin position="108"/>
        <end position="167"/>
    </location>
</feature>
<dbReference type="OrthoDB" id="3205170at2759"/>
<dbReference type="Proteomes" id="UP000030669">
    <property type="component" value="Unassembled WGS sequence"/>
</dbReference>
<dbReference type="HOGENOM" id="CLU_950118_0_0_1"/>
<name>S7QP71_GLOTA</name>
<organism evidence="2 3">
    <name type="scientific">Gloeophyllum trabeum (strain ATCC 11539 / FP-39264 / Madison 617)</name>
    <name type="common">Brown rot fungus</name>
    <dbReference type="NCBI Taxonomy" id="670483"/>
    <lineage>
        <taxon>Eukaryota</taxon>
        <taxon>Fungi</taxon>
        <taxon>Dikarya</taxon>
        <taxon>Basidiomycota</taxon>
        <taxon>Agaricomycotina</taxon>
        <taxon>Agaricomycetes</taxon>
        <taxon>Gloeophyllales</taxon>
        <taxon>Gloeophyllaceae</taxon>
        <taxon>Gloeophyllum</taxon>
    </lineage>
</organism>
<evidence type="ECO:0000313" key="3">
    <source>
        <dbReference type="Proteomes" id="UP000030669"/>
    </source>
</evidence>